<name>T1KKJ5_TETUR</name>
<organism evidence="1 2">
    <name type="scientific">Tetranychus urticae</name>
    <name type="common">Two-spotted spider mite</name>
    <dbReference type="NCBI Taxonomy" id="32264"/>
    <lineage>
        <taxon>Eukaryota</taxon>
        <taxon>Metazoa</taxon>
        <taxon>Ecdysozoa</taxon>
        <taxon>Arthropoda</taxon>
        <taxon>Chelicerata</taxon>
        <taxon>Arachnida</taxon>
        <taxon>Acari</taxon>
        <taxon>Acariformes</taxon>
        <taxon>Trombidiformes</taxon>
        <taxon>Prostigmata</taxon>
        <taxon>Eleutherengona</taxon>
        <taxon>Raphignathae</taxon>
        <taxon>Tetranychoidea</taxon>
        <taxon>Tetranychidae</taxon>
        <taxon>Tetranychus</taxon>
    </lineage>
</organism>
<dbReference type="AlphaFoldDB" id="T1KKJ5"/>
<evidence type="ECO:0000313" key="2">
    <source>
        <dbReference type="Proteomes" id="UP000015104"/>
    </source>
</evidence>
<proteinExistence type="predicted"/>
<dbReference type="Proteomes" id="UP000015104">
    <property type="component" value="Unassembled WGS sequence"/>
</dbReference>
<dbReference type="EMBL" id="CAEY01000176">
    <property type="status" value="NOT_ANNOTATED_CDS"/>
    <property type="molecule type" value="Genomic_DNA"/>
</dbReference>
<protein>
    <submittedName>
        <fullName evidence="1">Uncharacterized protein</fullName>
    </submittedName>
</protein>
<dbReference type="EnsemblMetazoa" id="tetur13g03950.1">
    <property type="protein sequence ID" value="tetur13g03950.1"/>
    <property type="gene ID" value="tetur13g03950"/>
</dbReference>
<dbReference type="HOGENOM" id="CLU_2657641_0_0_1"/>
<reference evidence="1" key="2">
    <citation type="submission" date="2015-06" db="UniProtKB">
        <authorList>
            <consortium name="EnsemblMetazoa"/>
        </authorList>
    </citation>
    <scope>IDENTIFICATION</scope>
</reference>
<accession>T1KKJ5</accession>
<evidence type="ECO:0000313" key="1">
    <source>
        <dbReference type="EnsemblMetazoa" id="tetur13g03950.1"/>
    </source>
</evidence>
<keyword evidence="2" id="KW-1185">Reference proteome</keyword>
<sequence>MALTQYIIVNLYQDFTCTGLRKMETHFDNNLKGHKMMRCIISTSLCDILAISYHWIDQMKMDMDIIVIAINIFLLV</sequence>
<reference evidence="2" key="1">
    <citation type="submission" date="2011-08" db="EMBL/GenBank/DDBJ databases">
        <authorList>
            <person name="Rombauts S."/>
        </authorList>
    </citation>
    <scope>NUCLEOTIDE SEQUENCE</scope>
    <source>
        <strain evidence="2">London</strain>
    </source>
</reference>